<reference evidence="2" key="2">
    <citation type="submission" date="2024-01" db="EMBL/GenBank/DDBJ databases">
        <title>Comparative genomics of Cryptococcus and Kwoniella reveals pathogenesis evolution and contrasting modes of karyotype evolution via chromosome fusion or intercentromeric recombination.</title>
        <authorList>
            <person name="Coelho M.A."/>
            <person name="David-Palma M."/>
            <person name="Shea T."/>
            <person name="Bowers K."/>
            <person name="Mcginley-Smith S."/>
            <person name="Mohammad A.W."/>
            <person name="Gnirke A."/>
            <person name="Yurkov A.M."/>
            <person name="Nowrousian M."/>
            <person name="Sun S."/>
            <person name="Cuomo C.A."/>
            <person name="Heitman J."/>
        </authorList>
    </citation>
    <scope>NUCLEOTIDE SEQUENCE</scope>
    <source>
        <strain evidence="2">IND107</strain>
    </source>
</reference>
<dbReference type="EMBL" id="ATAM02000004">
    <property type="protein sequence ID" value="KAL0250737.1"/>
    <property type="molecule type" value="Genomic_DNA"/>
</dbReference>
<feature type="region of interest" description="Disordered" evidence="1">
    <location>
        <begin position="45"/>
        <end position="91"/>
    </location>
</feature>
<feature type="compositionally biased region" description="Polar residues" evidence="1">
    <location>
        <begin position="1"/>
        <end position="14"/>
    </location>
</feature>
<feature type="compositionally biased region" description="Basic and acidic residues" evidence="1">
    <location>
        <begin position="224"/>
        <end position="267"/>
    </location>
</feature>
<feature type="region of interest" description="Disordered" evidence="1">
    <location>
        <begin position="1"/>
        <end position="22"/>
    </location>
</feature>
<comment type="caution">
    <text evidence="2">The sequence shown here is derived from an EMBL/GenBank/DDBJ whole genome shotgun (WGS) entry which is preliminary data.</text>
</comment>
<sequence length="267" mass="28639">MSTPAADAQAQSSSKEPHKMRITAGGSIRHYVAFALASLRDNPGTPVVLHTLPSSSSSTSSSLSSSSSSSSTNAPKQDNGKAKPQPKSKCPLPSCLLTAPRLISVVELIKREYISELRAAKASCRGDAKSKGKGIWQYTESGLWEPETEVRMNAGSGGAEVAGDDGGALRRVLAGRTKPKMSHSPYLQITLSAKPLEDLERKGATCQYVLVKKKQRGKKRSAKKNGDAEQNEGSRQEAEDSDSVESRGTKRKGEGEDRQGKKRRTDI</sequence>
<accession>A0ABR3BUX3</accession>
<feature type="compositionally biased region" description="Basic residues" evidence="1">
    <location>
        <begin position="211"/>
        <end position="223"/>
    </location>
</feature>
<evidence type="ECO:0000313" key="2">
    <source>
        <dbReference type="EMBL" id="KAL0250737.1"/>
    </source>
</evidence>
<reference evidence="2" key="1">
    <citation type="submission" date="2015-01" db="EMBL/GenBank/DDBJ databases">
        <authorList>
            <consortium name="The Broad Institute Genomics Platform"/>
            <person name="Cuomo C."/>
            <person name="Litvintseva A."/>
            <person name="Chen Y."/>
            <person name="Heitman J."/>
            <person name="Sun S."/>
            <person name="Springer D."/>
            <person name="Dromer F."/>
            <person name="Young S."/>
            <person name="Zeng Q."/>
            <person name="Gargeya S."/>
            <person name="Abouelleil A."/>
            <person name="Alvarado L."/>
            <person name="Chapman S.B."/>
            <person name="Gainer-Dewar J."/>
            <person name="Goldberg J."/>
            <person name="Griggs A."/>
            <person name="Gujja S."/>
            <person name="Hansen M."/>
            <person name="Howarth C."/>
            <person name="Imamovic A."/>
            <person name="Larimer J."/>
            <person name="Murphy C."/>
            <person name="Naylor J."/>
            <person name="Pearson M."/>
            <person name="Priest M."/>
            <person name="Roberts A."/>
            <person name="Saif S."/>
            <person name="Shea T."/>
            <person name="Sykes S."/>
            <person name="Wortman J."/>
            <person name="Nusbaum C."/>
            <person name="Birren B."/>
        </authorList>
    </citation>
    <scope>NUCLEOTIDE SEQUENCE</scope>
    <source>
        <strain evidence="2">IND107</strain>
    </source>
</reference>
<gene>
    <name evidence="2" type="ORF">I308_102953</name>
</gene>
<feature type="compositionally biased region" description="Low complexity" evidence="1">
    <location>
        <begin position="54"/>
        <end position="72"/>
    </location>
</feature>
<dbReference type="Proteomes" id="UP000054399">
    <property type="component" value="Unassembled WGS sequence"/>
</dbReference>
<feature type="region of interest" description="Disordered" evidence="1">
    <location>
        <begin position="211"/>
        <end position="267"/>
    </location>
</feature>
<dbReference type="RefSeq" id="XP_066614924.1">
    <property type="nucleotide sequence ID" value="XM_066757455.1"/>
</dbReference>
<evidence type="ECO:0000256" key="1">
    <source>
        <dbReference type="SAM" id="MobiDB-lite"/>
    </source>
</evidence>
<dbReference type="GeneID" id="91989809"/>
<evidence type="ECO:0008006" key="4">
    <source>
        <dbReference type="Google" id="ProtNLM"/>
    </source>
</evidence>
<protein>
    <recommendedName>
        <fullName evidence="4">DNA/RNA-binding protein Alba-like domain-containing protein</fullName>
    </recommendedName>
</protein>
<organism evidence="2 3">
    <name type="scientific">Cryptococcus tetragattii IND107</name>
    <dbReference type="NCBI Taxonomy" id="1296105"/>
    <lineage>
        <taxon>Eukaryota</taxon>
        <taxon>Fungi</taxon>
        <taxon>Dikarya</taxon>
        <taxon>Basidiomycota</taxon>
        <taxon>Agaricomycotina</taxon>
        <taxon>Tremellomycetes</taxon>
        <taxon>Tremellales</taxon>
        <taxon>Cryptococcaceae</taxon>
        <taxon>Cryptococcus</taxon>
        <taxon>Cryptococcus gattii species complex</taxon>
    </lineage>
</organism>
<evidence type="ECO:0000313" key="3">
    <source>
        <dbReference type="Proteomes" id="UP000054399"/>
    </source>
</evidence>
<keyword evidence="3" id="KW-1185">Reference proteome</keyword>
<name>A0ABR3BUX3_9TREE</name>
<proteinExistence type="predicted"/>